<dbReference type="RefSeq" id="XP_022299150.1">
    <property type="nucleotide sequence ID" value="XM_022443442.1"/>
</dbReference>
<dbReference type="InterPro" id="IPR000315">
    <property type="entry name" value="Znf_B-box"/>
</dbReference>
<evidence type="ECO:0000256" key="4">
    <source>
        <dbReference type="SAM" id="Coils"/>
    </source>
</evidence>
<evidence type="ECO:0000256" key="2">
    <source>
        <dbReference type="PROSITE-ProRule" id="PRU00024"/>
    </source>
</evidence>
<evidence type="ECO:0000313" key="6">
    <source>
        <dbReference type="Proteomes" id="UP000694844"/>
    </source>
</evidence>
<feature type="coiled-coil region" evidence="4">
    <location>
        <begin position="125"/>
        <end position="213"/>
    </location>
</feature>
<dbReference type="RefSeq" id="XP_022299151.1">
    <property type="nucleotide sequence ID" value="XM_022443443.1"/>
</dbReference>
<keyword evidence="4" id="KW-0175">Coiled coil</keyword>
<feature type="domain" description="B box-type" evidence="5">
    <location>
        <begin position="8"/>
        <end position="53"/>
    </location>
</feature>
<dbReference type="RefSeq" id="XP_022299149.1">
    <property type="nucleotide sequence ID" value="XM_022443441.1"/>
</dbReference>
<evidence type="ECO:0000313" key="8">
    <source>
        <dbReference type="RefSeq" id="XP_022299150.1"/>
    </source>
</evidence>
<keyword evidence="1" id="KW-0677">Repeat</keyword>
<keyword evidence="2" id="KW-0862">Zinc</keyword>
<evidence type="ECO:0000259" key="5">
    <source>
        <dbReference type="PROSITE" id="PS50119"/>
    </source>
</evidence>
<dbReference type="SUPFAM" id="SSF101898">
    <property type="entry name" value="NHL repeat"/>
    <property type="match status" value="1"/>
</dbReference>
<dbReference type="AlphaFoldDB" id="A0A8B8B6X1"/>
<dbReference type="Pfam" id="PF00643">
    <property type="entry name" value="zf-B_box"/>
    <property type="match status" value="1"/>
</dbReference>
<organism evidence="6 8">
    <name type="scientific">Crassostrea virginica</name>
    <name type="common">Eastern oyster</name>
    <dbReference type="NCBI Taxonomy" id="6565"/>
    <lineage>
        <taxon>Eukaryota</taxon>
        <taxon>Metazoa</taxon>
        <taxon>Spiralia</taxon>
        <taxon>Lophotrochozoa</taxon>
        <taxon>Mollusca</taxon>
        <taxon>Bivalvia</taxon>
        <taxon>Autobranchia</taxon>
        <taxon>Pteriomorphia</taxon>
        <taxon>Ostreida</taxon>
        <taxon>Ostreoidea</taxon>
        <taxon>Ostreidae</taxon>
        <taxon>Crassostrea</taxon>
    </lineage>
</organism>
<keyword evidence="2" id="KW-0863">Zinc-finger</keyword>
<dbReference type="GeneID" id="111107982"/>
<keyword evidence="2" id="KW-0479">Metal-binding</keyword>
<accession>A0A8B8B6X1</accession>
<dbReference type="InterPro" id="IPR001258">
    <property type="entry name" value="NHL_repeat"/>
</dbReference>
<dbReference type="PROSITE" id="PS50119">
    <property type="entry name" value="ZF_BBOX"/>
    <property type="match status" value="2"/>
</dbReference>
<evidence type="ECO:0000313" key="7">
    <source>
        <dbReference type="RefSeq" id="XP_022299149.1"/>
    </source>
</evidence>
<feature type="domain" description="B box-type" evidence="5">
    <location>
        <begin position="65"/>
        <end position="102"/>
    </location>
</feature>
<evidence type="ECO:0000313" key="9">
    <source>
        <dbReference type="RefSeq" id="XP_022299151.1"/>
    </source>
</evidence>
<dbReference type="InterPro" id="IPR011042">
    <property type="entry name" value="6-blade_b-propeller_TolB-like"/>
</dbReference>
<dbReference type="Proteomes" id="UP000694844">
    <property type="component" value="Chromosome 8"/>
</dbReference>
<reference evidence="7 8" key="1">
    <citation type="submission" date="2025-04" db="UniProtKB">
        <authorList>
            <consortium name="RefSeq"/>
        </authorList>
    </citation>
    <scope>IDENTIFICATION</scope>
    <source>
        <tissue evidence="7 8">Whole sample</tissue>
    </source>
</reference>
<dbReference type="OrthoDB" id="27136at2759"/>
<evidence type="ECO:0000256" key="1">
    <source>
        <dbReference type="ARBA" id="ARBA00022737"/>
    </source>
</evidence>
<name>A0A8B8B6X1_CRAVI</name>
<protein>
    <submittedName>
        <fullName evidence="7 8">Tripartite motif-containing protein 2-like</fullName>
    </submittedName>
</protein>
<dbReference type="GO" id="GO:0008270">
    <property type="term" value="F:zinc ion binding"/>
    <property type="evidence" value="ECO:0007669"/>
    <property type="project" value="UniProtKB-KW"/>
</dbReference>
<gene>
    <name evidence="7 8 9" type="primary">LOC111107982</name>
</gene>
<dbReference type="PANTHER" id="PTHR25462">
    <property type="entry name" value="BONUS, ISOFORM C-RELATED"/>
    <property type="match status" value="1"/>
</dbReference>
<dbReference type="InterPro" id="IPR047153">
    <property type="entry name" value="TRIM45/56/19-like"/>
</dbReference>
<dbReference type="SUPFAM" id="SSF57845">
    <property type="entry name" value="B-box zinc-binding domain"/>
    <property type="match status" value="1"/>
</dbReference>
<dbReference type="PROSITE" id="PS51125">
    <property type="entry name" value="NHL"/>
    <property type="match status" value="1"/>
</dbReference>
<dbReference type="Gene3D" id="3.30.160.60">
    <property type="entry name" value="Classic Zinc Finger"/>
    <property type="match status" value="1"/>
</dbReference>
<dbReference type="PANTHER" id="PTHR25462:SF296">
    <property type="entry name" value="MEIOTIC P26, ISOFORM F"/>
    <property type="match status" value="1"/>
</dbReference>
<sequence>MDPDHSGQDVARCDLCKTAIAQSYCDFCHVSLCRPCIGEHISDDYKKHIVVPILQRKTTLIFPKCETHQNEVCKYQCQDCSSFVCSHCTASLIHSGHKFLNLEELFSSSKKRVQYDREELDNKMMQEYREIAIDLENKIANLDVEYKKLKTELSKQKEEIHREVDNAIHKMEKEIGEIKVKHHHILQKHLDEIKQLQSLMQQTLHALNEMEESNEVSSIIQYSSKNAEFRKLPPKVHVSMPKFIPKQTEREELCRLIGKLTSLFTTLEESVFTAKKSNISVRELLDESEVLNTIKTGHNHLRSVTCLNEEQIWTSGMNGDIICFNIQGILQKTIRTKSGGMPWDIAVDATGALLYCDVKTKTVYKVKNDKTEEIITLQGWVPVNLCVTSSGDLLVTMFSGDDDDITQSKVVRYSGSTVKQTIQCDDDQPLYSITGSIKYITENRNLDICVADYKAGAVVVVNQAGKLRFRYTGPPSPTKDIPFRPCGITTDSQSRILTADGDNHCIHILDTDGQFLRYIDNCDLRNPYGLCVDRNDKLFVCELFEDNVKEVRYLK</sequence>
<keyword evidence="6" id="KW-1185">Reference proteome</keyword>
<feature type="repeat" description="NHL" evidence="3">
    <location>
        <begin position="484"/>
        <end position="512"/>
    </location>
</feature>
<proteinExistence type="predicted"/>
<evidence type="ECO:0000256" key="3">
    <source>
        <dbReference type="PROSITE-ProRule" id="PRU00504"/>
    </source>
</evidence>
<dbReference type="SMART" id="SM00336">
    <property type="entry name" value="BBOX"/>
    <property type="match status" value="2"/>
</dbReference>
<dbReference type="Gene3D" id="2.120.10.30">
    <property type="entry name" value="TolB, C-terminal domain"/>
    <property type="match status" value="2"/>
</dbReference>
<dbReference type="KEGG" id="cvn:111107982"/>